<evidence type="ECO:0000256" key="14">
    <source>
        <dbReference type="ARBA" id="ARBA00023303"/>
    </source>
</evidence>
<keyword evidence="3" id="KW-1003">Cell membrane</keyword>
<keyword evidence="9" id="KW-0851">Voltage-gated channel</keyword>
<feature type="transmembrane region" description="Helical" evidence="18">
    <location>
        <begin position="341"/>
        <end position="362"/>
    </location>
</feature>
<feature type="transmembrane region" description="Helical" evidence="18">
    <location>
        <begin position="682"/>
        <end position="702"/>
    </location>
</feature>
<feature type="transmembrane region" description="Helical" evidence="18">
    <location>
        <begin position="1177"/>
        <end position="1196"/>
    </location>
</feature>
<feature type="coiled-coil region" evidence="16">
    <location>
        <begin position="1369"/>
        <end position="1402"/>
    </location>
</feature>
<dbReference type="FunFam" id="1.10.287.70:FF:000014">
    <property type="entry name" value="Voltage-dependent T-type calcium channel subunit alpha"/>
    <property type="match status" value="1"/>
</dbReference>
<evidence type="ECO:0000256" key="10">
    <source>
        <dbReference type="ARBA" id="ARBA00022989"/>
    </source>
</evidence>
<feature type="transmembrane region" description="Helical" evidence="18">
    <location>
        <begin position="1241"/>
        <end position="1263"/>
    </location>
</feature>
<feature type="region of interest" description="Disordered" evidence="17">
    <location>
        <begin position="1"/>
        <end position="53"/>
    </location>
</feature>
<keyword evidence="4" id="KW-0109">Calcium transport</keyword>
<feature type="transmembrane region" description="Helical" evidence="18">
    <location>
        <begin position="842"/>
        <end position="865"/>
    </location>
</feature>
<dbReference type="FunFam" id="1.10.287.70:FF:000018">
    <property type="entry name" value="Voltage-dependent T-type calcium channel subunit alpha"/>
    <property type="match status" value="1"/>
</dbReference>
<evidence type="ECO:0000256" key="8">
    <source>
        <dbReference type="ARBA" id="ARBA00022837"/>
    </source>
</evidence>
<dbReference type="FunFam" id="1.10.287.70:FF:000136">
    <property type="entry name" value="Voltage-dependent T-type calcium channel subunit alpha"/>
    <property type="match status" value="1"/>
</dbReference>
<dbReference type="PANTHER" id="PTHR45628">
    <property type="entry name" value="VOLTAGE-DEPENDENT CALCIUM CHANNEL TYPE A SUBUNIT ALPHA-1"/>
    <property type="match status" value="1"/>
</dbReference>
<evidence type="ECO:0000313" key="21">
    <source>
        <dbReference type="Proteomes" id="UP000694621"/>
    </source>
</evidence>
<feature type="transmembrane region" description="Helical" evidence="18">
    <location>
        <begin position="368"/>
        <end position="393"/>
    </location>
</feature>
<dbReference type="GO" id="GO:0005891">
    <property type="term" value="C:voltage-gated calcium channel complex"/>
    <property type="evidence" value="ECO:0007669"/>
    <property type="project" value="InterPro"/>
</dbReference>
<evidence type="ECO:0000256" key="18">
    <source>
        <dbReference type="SAM" id="Phobius"/>
    </source>
</evidence>
<evidence type="ECO:0000256" key="17">
    <source>
        <dbReference type="SAM" id="MobiDB-lite"/>
    </source>
</evidence>
<keyword evidence="10 18" id="KW-1133">Transmembrane helix</keyword>
<keyword evidence="7" id="KW-0677">Repeat</keyword>
<keyword evidence="11" id="KW-0406">Ion transport</keyword>
<feature type="domain" description="Ion transport" evidence="19">
    <location>
        <begin position="1422"/>
        <end position="1674"/>
    </location>
</feature>
<dbReference type="FunFam" id="1.10.287.70:FF:000054">
    <property type="entry name" value="Voltage-dependent T-type calcium channel subunit alpha"/>
    <property type="match status" value="1"/>
</dbReference>
<evidence type="ECO:0000256" key="16">
    <source>
        <dbReference type="SAM" id="Coils"/>
    </source>
</evidence>
<feature type="domain" description="Ion transport" evidence="19">
    <location>
        <begin position="643"/>
        <end position="870"/>
    </location>
</feature>
<dbReference type="PANTHER" id="PTHR45628:SF37">
    <property type="entry name" value="VOLTAGE-DEPENDENT T-TYPE CALCIUM CHANNEL SUBUNIT ALPHA-1H"/>
    <property type="match status" value="1"/>
</dbReference>
<keyword evidence="12 18" id="KW-0472">Membrane</keyword>
<dbReference type="Proteomes" id="UP000694621">
    <property type="component" value="Unplaced"/>
</dbReference>
<organism evidence="20 21">
    <name type="scientific">Astyanax mexicanus</name>
    <name type="common">Blind cave fish</name>
    <name type="synonym">Astyanax fasciatus mexicanus</name>
    <dbReference type="NCBI Taxonomy" id="7994"/>
    <lineage>
        <taxon>Eukaryota</taxon>
        <taxon>Metazoa</taxon>
        <taxon>Chordata</taxon>
        <taxon>Craniata</taxon>
        <taxon>Vertebrata</taxon>
        <taxon>Euteleostomi</taxon>
        <taxon>Actinopterygii</taxon>
        <taxon>Neopterygii</taxon>
        <taxon>Teleostei</taxon>
        <taxon>Ostariophysi</taxon>
        <taxon>Characiformes</taxon>
        <taxon>Characoidei</taxon>
        <taxon>Acestrorhamphidae</taxon>
        <taxon>Acestrorhamphinae</taxon>
        <taxon>Astyanax</taxon>
    </lineage>
</organism>
<feature type="transmembrane region" description="Helical" evidence="18">
    <location>
        <begin position="1550"/>
        <end position="1571"/>
    </location>
</feature>
<feature type="transmembrane region" description="Helical" evidence="18">
    <location>
        <begin position="1456"/>
        <end position="1478"/>
    </location>
</feature>
<feature type="transmembrane region" description="Helical" evidence="18">
    <location>
        <begin position="1342"/>
        <end position="1366"/>
    </location>
</feature>
<dbReference type="FunFam" id="1.20.120.350:FF:000008">
    <property type="entry name" value="Voltage-dependent T-type calcium channel subunit alpha"/>
    <property type="match status" value="1"/>
</dbReference>
<feature type="compositionally biased region" description="Polar residues" evidence="17">
    <location>
        <begin position="1035"/>
        <end position="1049"/>
    </location>
</feature>
<dbReference type="GO" id="GO:0098703">
    <property type="term" value="P:calcium ion import across plasma membrane"/>
    <property type="evidence" value="ECO:0007669"/>
    <property type="project" value="TreeGrafter"/>
</dbReference>
<keyword evidence="14" id="KW-0407">Ion channel</keyword>
<name>A0A8B9K265_ASTMX</name>
<feature type="transmembrane region" description="Helical" evidence="18">
    <location>
        <begin position="765"/>
        <end position="787"/>
    </location>
</feature>
<dbReference type="FunFam" id="1.20.120.350:FF:000007">
    <property type="entry name" value="Voltage-dependent T-type calcium channel subunit alpha"/>
    <property type="match status" value="1"/>
</dbReference>
<reference evidence="20" key="1">
    <citation type="submission" date="2025-08" db="UniProtKB">
        <authorList>
            <consortium name="Ensembl"/>
        </authorList>
    </citation>
    <scope>IDENTIFICATION</scope>
</reference>
<dbReference type="FunFam" id="1.20.120.350:FF:000009">
    <property type="entry name" value="Voltage-dependent T-type calcium channel subunit alpha"/>
    <property type="match status" value="1"/>
</dbReference>
<feature type="compositionally biased region" description="Low complexity" evidence="17">
    <location>
        <begin position="13"/>
        <end position="29"/>
    </location>
</feature>
<feature type="transmembrane region" description="Helical" evidence="18">
    <location>
        <begin position="1144"/>
        <end position="1165"/>
    </location>
</feature>
<evidence type="ECO:0000256" key="15">
    <source>
        <dbReference type="ARBA" id="ARBA00036634"/>
    </source>
</evidence>
<feature type="region of interest" description="Disordered" evidence="17">
    <location>
        <begin position="913"/>
        <end position="944"/>
    </location>
</feature>
<feature type="transmembrane region" description="Helical" evidence="18">
    <location>
        <begin position="644"/>
        <end position="662"/>
    </location>
</feature>
<evidence type="ECO:0000256" key="13">
    <source>
        <dbReference type="ARBA" id="ARBA00023180"/>
    </source>
</evidence>
<comment type="subcellular location">
    <subcellularLocation>
        <location evidence="1">Cell membrane</location>
        <topology evidence="1">Multi-pass membrane protein</topology>
    </subcellularLocation>
</comment>
<dbReference type="Gene3D" id="1.10.287.70">
    <property type="match status" value="4"/>
</dbReference>
<keyword evidence="8" id="KW-0106">Calcium</keyword>
<keyword evidence="2" id="KW-0813">Transport</keyword>
<evidence type="ECO:0000259" key="19">
    <source>
        <dbReference type="Pfam" id="PF00520"/>
    </source>
</evidence>
<evidence type="ECO:0000256" key="6">
    <source>
        <dbReference type="ARBA" id="ARBA00022692"/>
    </source>
</evidence>
<protein>
    <submittedName>
        <fullName evidence="20">Calcium channel, voltage-dependent, T type, alpha 1H subunit b</fullName>
    </submittedName>
</protein>
<evidence type="ECO:0000256" key="4">
    <source>
        <dbReference type="ARBA" id="ARBA00022568"/>
    </source>
</evidence>
<evidence type="ECO:0000256" key="11">
    <source>
        <dbReference type="ARBA" id="ARBA00023065"/>
    </source>
</evidence>
<evidence type="ECO:0000256" key="5">
    <source>
        <dbReference type="ARBA" id="ARBA00022673"/>
    </source>
</evidence>
<dbReference type="Gene3D" id="1.20.120.350">
    <property type="entry name" value="Voltage-gated potassium channels. Chain C"/>
    <property type="match status" value="4"/>
</dbReference>
<keyword evidence="13" id="KW-0325">Glycoprotein</keyword>
<feature type="domain" description="Ion transport" evidence="19">
    <location>
        <begin position="1104"/>
        <end position="1376"/>
    </location>
</feature>
<keyword evidence="6 18" id="KW-0812">Transmembrane</keyword>
<keyword evidence="16" id="KW-0175">Coiled coil</keyword>
<evidence type="ECO:0000256" key="1">
    <source>
        <dbReference type="ARBA" id="ARBA00004651"/>
    </source>
</evidence>
<dbReference type="Ensembl" id="ENSAMXT00005033052.1">
    <property type="protein sequence ID" value="ENSAMXP00005030177.1"/>
    <property type="gene ID" value="ENSAMXG00005012593.1"/>
</dbReference>
<dbReference type="Pfam" id="PF00520">
    <property type="entry name" value="Ion_trans"/>
    <property type="match status" value="4"/>
</dbReference>
<feature type="transmembrane region" description="Helical" evidence="18">
    <location>
        <begin position="1423"/>
        <end position="1444"/>
    </location>
</feature>
<feature type="domain" description="Ion transport" evidence="19">
    <location>
        <begin position="92"/>
        <end position="404"/>
    </location>
</feature>
<dbReference type="SUPFAM" id="SSF81324">
    <property type="entry name" value="Voltage-gated potassium channels"/>
    <property type="match status" value="4"/>
</dbReference>
<dbReference type="InterPro" id="IPR005821">
    <property type="entry name" value="Ion_trans_dom"/>
</dbReference>
<dbReference type="InterPro" id="IPR050599">
    <property type="entry name" value="VDCC_alpha-1_subunit"/>
</dbReference>
<comment type="catalytic activity">
    <reaction evidence="15">
        <text>Ca(2+)(in) = Ca(2+)(out)</text>
        <dbReference type="Rhea" id="RHEA:29671"/>
        <dbReference type="ChEBI" id="CHEBI:29108"/>
    </reaction>
</comment>
<feature type="transmembrane region" description="Helical" evidence="18">
    <location>
        <begin position="134"/>
        <end position="153"/>
    </location>
</feature>
<evidence type="ECO:0000313" key="20">
    <source>
        <dbReference type="Ensembl" id="ENSAMXP00005030177.1"/>
    </source>
</evidence>
<dbReference type="FunFam" id="1.20.120.350:FF:000012">
    <property type="entry name" value="Voltage-dependent T-type calcium channel subunit alpha"/>
    <property type="match status" value="1"/>
</dbReference>
<feature type="transmembrane region" description="Helical" evidence="18">
    <location>
        <begin position="1642"/>
        <end position="1663"/>
    </location>
</feature>
<accession>A0A8B9K265</accession>
<feature type="region of interest" description="Disordered" evidence="17">
    <location>
        <begin position="958"/>
        <end position="1004"/>
    </location>
</feature>
<sequence length="1770" mass="201112">MSSGEGAPPAPWPELHAPPQGEAEQEAAGLSGAPGTPRDFSCSGGGGEVVSEEDHGATLPYPSLAPVVLFCLQQSTRPRSWCLALVLNPSSTWFERVSMLVILLNCVTLGMFQPCQDLECHSEKCSILQAFDDFIFAFFAVEMVVKMVALGVFGPRCYLGDTWNRLDLFIVMAGMLEYSLDGHNVSFSAIRTVRVLRPLRAINRVPSEYLSFSLFHSLCLPAITYSHALVQRYSLSVCLSFRCRMYNVTQSLSPYYRPDDSDDFPFICSTNRENGMLRCSSVPPRRVGGVYCQLSADNITDHTPKEATHSGCVNWNAYYNNCRASEHNPHNGAINFDNIGYAWIAIFQVITLEGWVDIMYYVMDAHSFYNFIYFIFLIIVGSFFMINLCLVVIATQFSETKQRENQLMREQRARFRSNESTLASLTEPGSCYEEMIKYLRHLCRKLGRQVSHVYGRVRPCREKFDLTRHLIHHHHHQPHHLHNHRQRHCNGMDVGTLEMKALHLGGEGQVLKQTPPLPLTPAASHSQYDRTVHRGFHDSYNKVHAKPLLQFMQWMFIHLHCFWLCAGVYPDVCSSACIEGGDGLAPGELSACPICAPEGSGVTYNSDSGSDMEKQMRENPTGNCFSVCVQCVRTVLRRIVDSKYFNRGIMFAILINTLSMGVEYHEQPAELTDVLEISNIVFTSLFALEMLLKLLACGLFGYISNPYNIFDLIIVIISVWEIIGQADGGLSVLRTFRLLRVLKLVRFMPALRRQLVVLMKTMDNVATFCMLLMLFIFIFSILGMHLFGCKFTLRLENGDTVSDRKNFDSLLWAIVTVFQILTQEDWNTVLYNGMASTSPWAALYFVALMTFGNYVLFNLLVAILVEGFQAESLCVLFLVTGSEVKMQTLMPISNGHLEPRAAMPPHIIHTHATATPRTEVSHIDSQSRRSSNASNEHHDQRSLTSLWGSRRSSWNSLGHAPSLKRRGQSGERESLLSGEGRDSLDDDQSEEGKSSRTGSLGGVSRFESFDMPELLQVPPMTRPYVECNGRLDGSYPSTPYTPQRQPSHTQTDDDEEFEESWCLILKRVLEPYKPQWCRDHEEWSLYLFAPQNEFRLRCQKVITHKMFDHIVLVFIFLNCITIALERPDIQPYSMERVFLSVSNYIFTVIFVAEMTVKVVAMGMYVGPGSYLQSSWNVLDGLLVFVSIVDILVSLASSGGNRILGILRVLRLLRTLRPLRVISRAPGLKLVVETLITSLRPIGNIVLICCAFFIVFGILGVQLFKGKFYHCEGFDTRNITNKSECLHARYRWVRRKYNFDNLGQALMSLFVLSSKDGWVSIMYDGLDAVAVDQQPIRNHNPWMLLYFISFLLIVSFFVLNMFVGVVVENFHKCRQDQEEEEARLREEKRQRRLEKRRRKALQRPYYADYSPARLYIHTLCTNHYLDLFITVIIGINVLTMSMEHYNQPKRLEEALKYFNYGFTVIFVIESVLKLVAFGFRRFFKERWNQLDLAIVLLSVMGITLEEIDLNASLPINPTIIRIMRVLRIARVLKLLKMATGMRSLLDTVVQALPQVGNLGLLFMLLFFIYAALGVELFGKLECSEENPCEGLSRHATFENFGMAFLTLFRVSTGDNWNGIMKDTLRECKSGDRCLSYLPLVSPLYFVTFVLVAQFVLVNVVVAVLMKHLEESNKEASEEAEMEAALQLELQANRRQSNASHEDPQNGNLLSVGKPSISRMLSLPNDSYMFYPIKSGHRPTDQPISKQQSVDRNTLHSSHYVLQGCSIPGLAW</sequence>
<proteinExistence type="predicted"/>
<evidence type="ECO:0000256" key="2">
    <source>
        <dbReference type="ARBA" id="ARBA00022448"/>
    </source>
</evidence>
<evidence type="ECO:0000256" key="7">
    <source>
        <dbReference type="ARBA" id="ARBA00022737"/>
    </source>
</evidence>
<dbReference type="PRINTS" id="PR01629">
    <property type="entry name" value="TVDCCALPHA1"/>
</dbReference>
<evidence type="ECO:0000256" key="12">
    <source>
        <dbReference type="ARBA" id="ARBA00023136"/>
    </source>
</evidence>
<dbReference type="InterPro" id="IPR027359">
    <property type="entry name" value="Volt_channel_dom_sf"/>
</dbReference>
<evidence type="ECO:0000256" key="9">
    <source>
        <dbReference type="ARBA" id="ARBA00022882"/>
    </source>
</evidence>
<feature type="region of interest" description="Disordered" evidence="17">
    <location>
        <begin position="1026"/>
        <end position="1053"/>
    </location>
</feature>
<dbReference type="InterPro" id="IPR005445">
    <property type="entry name" value="VDCC_T_a1"/>
</dbReference>
<keyword evidence="5" id="KW-0107">Calcium channel</keyword>
<feature type="compositionally biased region" description="Basic and acidic residues" evidence="17">
    <location>
        <begin position="968"/>
        <end position="983"/>
    </location>
</feature>
<evidence type="ECO:0000256" key="3">
    <source>
        <dbReference type="ARBA" id="ARBA00022475"/>
    </source>
</evidence>
<dbReference type="GO" id="GO:0008331">
    <property type="term" value="F:high voltage-gated calcium channel activity"/>
    <property type="evidence" value="ECO:0007669"/>
    <property type="project" value="TreeGrafter"/>
</dbReference>